<dbReference type="InterPro" id="IPR036951">
    <property type="entry name" value="ArAA_hydroxylase_sf"/>
</dbReference>
<proteinExistence type="inferred from homology"/>
<dbReference type="Pfam" id="PF00351">
    <property type="entry name" value="Biopterin_H"/>
    <property type="match status" value="1"/>
</dbReference>
<protein>
    <submittedName>
        <fullName evidence="10">BH4_AAA_HYDROXYL_2 domain-containing protein</fullName>
    </submittedName>
</protein>
<feature type="domain" description="Biopterin-dependent aromatic amino acid hydroxylase family profile" evidence="8">
    <location>
        <begin position="140"/>
        <end position="257"/>
    </location>
</feature>
<evidence type="ECO:0000256" key="7">
    <source>
        <dbReference type="PIRSR" id="PIRSR601273-2"/>
    </source>
</evidence>
<dbReference type="InterPro" id="IPR001273">
    <property type="entry name" value="ArAA_hydroxylase"/>
</dbReference>
<keyword evidence="4" id="KW-0560">Oxidoreductase</keyword>
<dbReference type="InterPro" id="IPR019774">
    <property type="entry name" value="Aromatic-AA_hydroxylase_C"/>
</dbReference>
<dbReference type="SUPFAM" id="SSF56534">
    <property type="entry name" value="Aromatic aminoacid monoxygenases, catalytic and oligomerization domains"/>
    <property type="match status" value="1"/>
</dbReference>
<dbReference type="GO" id="GO:0006585">
    <property type="term" value="P:dopamine biosynthetic process from tyrosine"/>
    <property type="evidence" value="ECO:0007669"/>
    <property type="project" value="TreeGrafter"/>
</dbReference>
<comment type="similarity">
    <text evidence="2">Belongs to the biopterin-dependent aromatic amino acid hydroxylase family.</text>
</comment>
<dbReference type="PROSITE" id="PS51410">
    <property type="entry name" value="BH4_AAA_HYDROXYL_2"/>
    <property type="match status" value="2"/>
</dbReference>
<keyword evidence="6" id="KW-0503">Monooxygenase</keyword>
<evidence type="ECO:0000256" key="2">
    <source>
        <dbReference type="ARBA" id="ARBA00009712"/>
    </source>
</evidence>
<evidence type="ECO:0000259" key="8">
    <source>
        <dbReference type="PROSITE" id="PS51410"/>
    </source>
</evidence>
<comment type="cofactor">
    <cofactor evidence="1 7">
        <name>Fe(2+)</name>
        <dbReference type="ChEBI" id="CHEBI:29033"/>
    </cofactor>
</comment>
<dbReference type="GO" id="GO:0005506">
    <property type="term" value="F:iron ion binding"/>
    <property type="evidence" value="ECO:0007669"/>
    <property type="project" value="InterPro"/>
</dbReference>
<dbReference type="Proteomes" id="UP000492821">
    <property type="component" value="Unassembled WGS sequence"/>
</dbReference>
<name>A0A7E4VH00_PANRE</name>
<accession>A0A7E4VH00</accession>
<evidence type="ECO:0000256" key="4">
    <source>
        <dbReference type="ARBA" id="ARBA00023002"/>
    </source>
</evidence>
<keyword evidence="3 7" id="KW-0479">Metal-binding</keyword>
<reference evidence="9" key="1">
    <citation type="journal article" date="2013" name="Genetics">
        <title>The draft genome and transcriptome of Panagrellus redivivus are shaped by the harsh demands of a free-living lifestyle.</title>
        <authorList>
            <person name="Srinivasan J."/>
            <person name="Dillman A.R."/>
            <person name="Macchietto M.G."/>
            <person name="Heikkinen L."/>
            <person name="Lakso M."/>
            <person name="Fracchia K.M."/>
            <person name="Antoshechkin I."/>
            <person name="Mortazavi A."/>
            <person name="Wong G."/>
            <person name="Sternberg P.W."/>
        </authorList>
    </citation>
    <scope>NUCLEOTIDE SEQUENCE [LARGE SCALE GENOMIC DNA]</scope>
    <source>
        <strain evidence="9">MT8872</strain>
    </source>
</reference>
<feature type="binding site" evidence="7">
    <location>
        <position position="180"/>
    </location>
    <ligand>
        <name>Fe cation</name>
        <dbReference type="ChEBI" id="CHEBI:24875"/>
    </ligand>
</feature>
<feature type="domain" description="Biopterin-dependent aromatic amino acid hydroxylase family profile" evidence="8">
    <location>
        <begin position="1"/>
        <end position="117"/>
    </location>
</feature>
<dbReference type="Gene3D" id="1.10.800.10">
    <property type="entry name" value="Aromatic amino acid hydroxylase"/>
    <property type="match status" value="1"/>
</dbReference>
<dbReference type="WBParaSite" id="Pan_g21000.t1">
    <property type="protein sequence ID" value="Pan_g21000.t1"/>
    <property type="gene ID" value="Pan_g21000"/>
</dbReference>
<evidence type="ECO:0000256" key="1">
    <source>
        <dbReference type="ARBA" id="ARBA00001954"/>
    </source>
</evidence>
<keyword evidence="5 7" id="KW-0408">Iron</keyword>
<organism evidence="9 10">
    <name type="scientific">Panagrellus redivivus</name>
    <name type="common">Microworm</name>
    <dbReference type="NCBI Taxonomy" id="6233"/>
    <lineage>
        <taxon>Eukaryota</taxon>
        <taxon>Metazoa</taxon>
        <taxon>Ecdysozoa</taxon>
        <taxon>Nematoda</taxon>
        <taxon>Chromadorea</taxon>
        <taxon>Rhabditida</taxon>
        <taxon>Tylenchina</taxon>
        <taxon>Panagrolaimomorpha</taxon>
        <taxon>Panagrolaimoidea</taxon>
        <taxon>Panagrolaimidae</taxon>
        <taxon>Panagrellus</taxon>
    </lineage>
</organism>
<evidence type="ECO:0000256" key="3">
    <source>
        <dbReference type="ARBA" id="ARBA00022723"/>
    </source>
</evidence>
<feature type="binding site" evidence="7">
    <location>
        <position position="140"/>
    </location>
    <ligand>
        <name>Fe cation</name>
        <dbReference type="ChEBI" id="CHEBI:24875"/>
    </ligand>
</feature>
<dbReference type="GO" id="GO:0005737">
    <property type="term" value="C:cytoplasm"/>
    <property type="evidence" value="ECO:0007669"/>
    <property type="project" value="TreeGrafter"/>
</dbReference>
<dbReference type="GO" id="GO:0030424">
    <property type="term" value="C:axon"/>
    <property type="evidence" value="ECO:0007669"/>
    <property type="project" value="TreeGrafter"/>
</dbReference>
<dbReference type="InterPro" id="IPR036329">
    <property type="entry name" value="Aro-AA_hydroxylase_C_sf"/>
</dbReference>
<evidence type="ECO:0000313" key="10">
    <source>
        <dbReference type="WBParaSite" id="Pan_g21000.t1"/>
    </source>
</evidence>
<keyword evidence="9" id="KW-1185">Reference proteome</keyword>
<evidence type="ECO:0000313" key="9">
    <source>
        <dbReference type="Proteomes" id="UP000492821"/>
    </source>
</evidence>
<dbReference type="GO" id="GO:0043204">
    <property type="term" value="C:perikaryon"/>
    <property type="evidence" value="ECO:0007669"/>
    <property type="project" value="TreeGrafter"/>
</dbReference>
<dbReference type="AlphaFoldDB" id="A0A7E4VH00"/>
<dbReference type="GO" id="GO:0004511">
    <property type="term" value="F:tyrosine 3-monooxygenase activity"/>
    <property type="evidence" value="ECO:0007669"/>
    <property type="project" value="TreeGrafter"/>
</dbReference>
<evidence type="ECO:0000256" key="6">
    <source>
        <dbReference type="ARBA" id="ARBA00023033"/>
    </source>
</evidence>
<sequence length="257" mass="29169">MSLPMIQDIRDTVIKLTYIARRAELNVIAKAYKHGDPLPRIEYTAEERETWRIAYTTLKELRKDFTCSEYQNNIVEMEAAGLLTADRIPSIQAVSDYIQRRTGFQLRPCGGLLSARDSPPLWRFACFKQHATSAIHQSRHCPMFADPEIAELSQEIGLLSLGASDEQIERLATLYFFTVEFGLCEQDGKVKAIGAGLISAYGELMHACSDVPEHKQFHPEVTVVTTYDDSKYQPLYFVTKSIKDFMDKIKTYAATIN</sequence>
<evidence type="ECO:0000256" key="5">
    <source>
        <dbReference type="ARBA" id="ARBA00023004"/>
    </source>
</evidence>
<dbReference type="PANTHER" id="PTHR11473">
    <property type="entry name" value="AROMATIC AMINO ACID HYDROXYLASE"/>
    <property type="match status" value="1"/>
</dbReference>
<reference evidence="10" key="2">
    <citation type="submission" date="2020-10" db="UniProtKB">
        <authorList>
            <consortium name="WormBaseParasite"/>
        </authorList>
    </citation>
    <scope>IDENTIFICATION</scope>
</reference>
<dbReference type="PANTHER" id="PTHR11473:SF15">
    <property type="entry name" value="TYROSINE 3-MONOOXYGENASE"/>
    <property type="match status" value="1"/>
</dbReference>